<keyword evidence="5" id="KW-0677">Repeat</keyword>
<evidence type="ECO:0000256" key="3">
    <source>
        <dbReference type="ARBA" id="ARBA00021234"/>
    </source>
</evidence>
<dbReference type="SUPFAM" id="SSF50978">
    <property type="entry name" value="WD40 repeat-like"/>
    <property type="match status" value="1"/>
</dbReference>
<accession>A0A7J7KTB7</accession>
<protein>
    <recommendedName>
        <fullName evidence="3">WD repeat-containing protein 76</fullName>
    </recommendedName>
</protein>
<evidence type="ECO:0000256" key="1">
    <source>
        <dbReference type="ARBA" id="ARBA00002530"/>
    </source>
</evidence>
<evidence type="ECO:0000256" key="2">
    <source>
        <dbReference type="ARBA" id="ARBA00005434"/>
    </source>
</evidence>
<reference evidence="6" key="1">
    <citation type="submission" date="2020-06" db="EMBL/GenBank/DDBJ databases">
        <title>Draft genome of Bugula neritina, a colonial animal packing powerful symbionts and potential medicines.</title>
        <authorList>
            <person name="Rayko M."/>
        </authorList>
    </citation>
    <scope>NUCLEOTIDE SEQUENCE [LARGE SCALE GENOMIC DNA]</scope>
    <source>
        <strain evidence="6">Kwan_BN1</strain>
    </source>
</reference>
<comment type="similarity">
    <text evidence="2">Belongs to the WD repeat DDB2/WDR76 family.</text>
</comment>
<dbReference type="PANTHER" id="PTHR14773">
    <property type="entry name" value="WD REPEAT-CONTAINING PROTEIN 76"/>
    <property type="match status" value="1"/>
</dbReference>
<dbReference type="Pfam" id="PF00400">
    <property type="entry name" value="WD40"/>
    <property type="match status" value="1"/>
</dbReference>
<organism evidence="6 7">
    <name type="scientific">Bugula neritina</name>
    <name type="common">Brown bryozoan</name>
    <name type="synonym">Sertularia neritina</name>
    <dbReference type="NCBI Taxonomy" id="10212"/>
    <lineage>
        <taxon>Eukaryota</taxon>
        <taxon>Metazoa</taxon>
        <taxon>Spiralia</taxon>
        <taxon>Lophotrochozoa</taxon>
        <taxon>Bryozoa</taxon>
        <taxon>Gymnolaemata</taxon>
        <taxon>Cheilostomatida</taxon>
        <taxon>Flustrina</taxon>
        <taxon>Buguloidea</taxon>
        <taxon>Bugulidae</taxon>
        <taxon>Bugula</taxon>
    </lineage>
</organism>
<dbReference type="InterPro" id="IPR050853">
    <property type="entry name" value="WD_repeat_DNA-damage-binding"/>
</dbReference>
<keyword evidence="4" id="KW-0853">WD repeat</keyword>
<comment type="caution">
    <text evidence="6">The sequence shown here is derived from an EMBL/GenBank/DDBJ whole genome shotgun (WGS) entry which is preliminary data.</text>
</comment>
<dbReference type="GO" id="GO:0005634">
    <property type="term" value="C:nucleus"/>
    <property type="evidence" value="ECO:0007669"/>
    <property type="project" value="TreeGrafter"/>
</dbReference>
<dbReference type="PANTHER" id="PTHR14773:SF0">
    <property type="entry name" value="WD REPEAT-CONTAINING PROTEIN 76"/>
    <property type="match status" value="1"/>
</dbReference>
<dbReference type="OrthoDB" id="9890280at2759"/>
<dbReference type="Proteomes" id="UP000593567">
    <property type="component" value="Unassembled WGS sequence"/>
</dbReference>
<name>A0A7J7KTB7_BUGNE</name>
<keyword evidence="7" id="KW-1185">Reference proteome</keyword>
<dbReference type="AlphaFoldDB" id="A0A7J7KTB7"/>
<dbReference type="GO" id="GO:2000001">
    <property type="term" value="P:regulation of DNA damage checkpoint"/>
    <property type="evidence" value="ECO:0007669"/>
    <property type="project" value="TreeGrafter"/>
</dbReference>
<comment type="function">
    <text evidence="1">Specifically binds 5-hydroxymethylcytosine (5hmC), suggesting that it acts as a specific reader of 5hmC.</text>
</comment>
<evidence type="ECO:0000313" key="7">
    <source>
        <dbReference type="Proteomes" id="UP000593567"/>
    </source>
</evidence>
<evidence type="ECO:0000313" key="6">
    <source>
        <dbReference type="EMBL" id="KAF6041308.1"/>
    </source>
</evidence>
<dbReference type="EMBL" id="VXIV02000062">
    <property type="protein sequence ID" value="KAF6041308.1"/>
    <property type="molecule type" value="Genomic_DNA"/>
</dbReference>
<sequence length="369" mass="40882">MQNTAQITAPVISWEDCIVPKGCSYSQTLTNRLAASCGPKPSVTEDLVDFVNICSLMSINSNLVAKVTPHRIYSIDLHSSLHNSPLVAAGDKWGHVGLWNVIPEKSSANDGVCLFKPHVSPVNCVKFSDYDQSTLFSSSYDGTVRRCDVNKQQFELVYSTPDEDDIQHMYLSEVDMNRVCVASTDSCIAYIDSRTSSVRSFDTQSGKLKCVSHHPIEKHYFITASVKGHVDLLPHKKGVLSAFFSPTSGEKILSCSAGDEIKVYNSTDMTNIETESSFYHNNFTGRWLSNFRASWHPSREDCFLIGSMKHPRQIDLIGCDGKLLHTFHDNGDLLQSVTSLNAFHPSLPFMAGGNSSGRVFVFMAQMDCL</sequence>
<dbReference type="InterPro" id="IPR015943">
    <property type="entry name" value="WD40/YVTN_repeat-like_dom_sf"/>
</dbReference>
<gene>
    <name evidence="6" type="ORF">EB796_000394</name>
</gene>
<dbReference type="GO" id="GO:0003677">
    <property type="term" value="F:DNA binding"/>
    <property type="evidence" value="ECO:0007669"/>
    <property type="project" value="TreeGrafter"/>
</dbReference>
<evidence type="ECO:0000256" key="5">
    <source>
        <dbReference type="ARBA" id="ARBA00022737"/>
    </source>
</evidence>
<dbReference type="InterPro" id="IPR036322">
    <property type="entry name" value="WD40_repeat_dom_sf"/>
</dbReference>
<proteinExistence type="inferred from homology"/>
<evidence type="ECO:0000256" key="4">
    <source>
        <dbReference type="ARBA" id="ARBA00022574"/>
    </source>
</evidence>
<dbReference type="Gene3D" id="2.130.10.10">
    <property type="entry name" value="YVTN repeat-like/Quinoprotein amine dehydrogenase"/>
    <property type="match status" value="1"/>
</dbReference>
<dbReference type="InterPro" id="IPR001680">
    <property type="entry name" value="WD40_rpt"/>
</dbReference>
<dbReference type="SMART" id="SM00320">
    <property type="entry name" value="WD40"/>
    <property type="match status" value="4"/>
</dbReference>